<feature type="region of interest" description="Disordered" evidence="6">
    <location>
        <begin position="1386"/>
        <end position="1415"/>
    </location>
</feature>
<dbReference type="PROSITE" id="PS51477">
    <property type="entry name" value="PAH"/>
    <property type="match status" value="2"/>
</dbReference>
<feature type="compositionally biased region" description="Low complexity" evidence="6">
    <location>
        <begin position="581"/>
        <end position="596"/>
    </location>
</feature>
<dbReference type="FunFam" id="1.20.1160.11:FF:000001">
    <property type="entry name" value="Paired amphipathic helix protein Sin3"/>
    <property type="match status" value="1"/>
</dbReference>
<keyword evidence="3" id="KW-0677">Repeat</keyword>
<dbReference type="SUPFAM" id="SSF47762">
    <property type="entry name" value="PAH2 domain"/>
    <property type="match status" value="3"/>
</dbReference>
<feature type="compositionally biased region" description="Polar residues" evidence="6">
    <location>
        <begin position="136"/>
        <end position="146"/>
    </location>
</feature>
<evidence type="ECO:0000256" key="4">
    <source>
        <dbReference type="ARBA" id="ARBA00023242"/>
    </source>
</evidence>
<comment type="subcellular location">
    <subcellularLocation>
        <location evidence="1 5">Nucleus</location>
    </subcellularLocation>
</comment>
<feature type="compositionally biased region" description="Pro residues" evidence="6">
    <location>
        <begin position="250"/>
        <end position="271"/>
    </location>
</feature>
<feature type="compositionally biased region" description="Gly residues" evidence="6">
    <location>
        <begin position="58"/>
        <end position="74"/>
    </location>
</feature>
<evidence type="ECO:0000259" key="7">
    <source>
        <dbReference type="SMART" id="SM00761"/>
    </source>
</evidence>
<feature type="compositionally biased region" description="Pro residues" evidence="6">
    <location>
        <begin position="80"/>
        <end position="89"/>
    </location>
</feature>
<organism evidence="8">
    <name type="scientific">Amphora coffeiformis</name>
    <dbReference type="NCBI Taxonomy" id="265554"/>
    <lineage>
        <taxon>Eukaryota</taxon>
        <taxon>Sar</taxon>
        <taxon>Stramenopiles</taxon>
        <taxon>Ochrophyta</taxon>
        <taxon>Bacillariophyta</taxon>
        <taxon>Bacillariophyceae</taxon>
        <taxon>Bacillariophycidae</taxon>
        <taxon>Thalassiophysales</taxon>
        <taxon>Catenulaceae</taxon>
        <taxon>Amphora</taxon>
    </lineage>
</organism>
<dbReference type="Pfam" id="PF16879">
    <property type="entry name" value="Sin3a_C"/>
    <property type="match status" value="1"/>
</dbReference>
<feature type="domain" description="Histone deacetylase interacting" evidence="7">
    <location>
        <begin position="737"/>
        <end position="838"/>
    </location>
</feature>
<dbReference type="EMBL" id="HBIM01003768">
    <property type="protein sequence ID" value="CAE0405205.1"/>
    <property type="molecule type" value="Transcribed_RNA"/>
</dbReference>
<dbReference type="FunFam" id="1.20.1160.11:FF:000003">
    <property type="entry name" value="Paired amphipathic helix SIN3-like protein"/>
    <property type="match status" value="1"/>
</dbReference>
<feature type="compositionally biased region" description="Pro residues" evidence="6">
    <location>
        <begin position="436"/>
        <end position="445"/>
    </location>
</feature>
<dbReference type="PANTHER" id="PTHR12346">
    <property type="entry name" value="SIN3B-RELATED"/>
    <property type="match status" value="1"/>
</dbReference>
<evidence type="ECO:0000256" key="3">
    <source>
        <dbReference type="ARBA" id="ARBA00022737"/>
    </source>
</evidence>
<feature type="compositionally biased region" description="Polar residues" evidence="6">
    <location>
        <begin position="237"/>
        <end position="247"/>
    </location>
</feature>
<dbReference type="PANTHER" id="PTHR12346:SF0">
    <property type="entry name" value="SIN3A, ISOFORM G"/>
    <property type="match status" value="1"/>
</dbReference>
<dbReference type="GO" id="GO:0000785">
    <property type="term" value="C:chromatin"/>
    <property type="evidence" value="ECO:0007669"/>
    <property type="project" value="TreeGrafter"/>
</dbReference>
<dbReference type="InterPro" id="IPR039774">
    <property type="entry name" value="Sin3-like"/>
</dbReference>
<feature type="region of interest" description="Disordered" evidence="6">
    <location>
        <begin position="1"/>
        <end position="293"/>
    </location>
</feature>
<feature type="compositionally biased region" description="Low complexity" evidence="6">
    <location>
        <begin position="209"/>
        <end position="221"/>
    </location>
</feature>
<dbReference type="InterPro" id="IPR003822">
    <property type="entry name" value="PAH"/>
</dbReference>
<feature type="region of interest" description="Disordered" evidence="6">
    <location>
        <begin position="564"/>
        <end position="599"/>
    </location>
</feature>
<dbReference type="Pfam" id="PF08295">
    <property type="entry name" value="Sin3_corepress"/>
    <property type="match status" value="1"/>
</dbReference>
<feature type="compositionally biased region" description="Pro residues" evidence="6">
    <location>
        <begin position="1"/>
        <end position="10"/>
    </location>
</feature>
<sequence>MDPSRPPPAGSPKSASPAETHAPPALTERVLPPAFGSALPPPHNAPGGSILRAAVGGPAVGGGLASYYGGGGSFDSGPSSRPPPPPAPSNPASSPGAEQGRSVFRPSEGAGGAANGGVTTQRSDSWGARNPGGSPPGQQRLANPAQQHHPPPLGGIQGHPVPFAGGLPGRTVPGLNNGSSPVPAGAAAPGSAASFMRNGGNAGRPEGSATTAAPVKTTAPKQSEGSKKPSFARSLPTAASRTGGSTNAAPAPPTRPAPVPPPPPPRPPQPPQEMNHAPQQQQQQQPQGGDGMGMRELRVEDALLYLDDVKREFRNRPAVYNEFLTIMKNFKTQEVDTPGVIQRVSRLFRGYNRLILGFNTFLPEGYKISLADLERLDAERERQARLAVQRGEPPPEDVGLITLQSQPKQQQHPPLGVPPSAHQSQQNAAPARTKPSFPPPSPPPANAKTSTVATSANPPQARKEYAPKPPPQQPRATAAPAPTQAVEFDHAISYVTTIKRRFANDPSTYHSFLEILHTYQKEQRGIKEVLEQVAVLFQDHPDLLREFTFFLPDAVQDQAKERLNRAAADSESRLQKEYAMRQQQAEKQAEGQQQRAGHQRIIDMTEARAPAQDASGSARKRTLEHSVTAAQQPESYVYNSAVERQFFDFAREALTAYTRDGGQAWAEFMKCLDMYAQEILSRSEMLNMVEPLLGKKNAKLFEEFKRILAAAGATGGSAPPLEDSWYSVPLSEIDFSRCRRCSPSYRALPRDYPPPPCSDRSDEEVKVLNDIWVSLPVGSEESYTFRHMRRNTYEEVLFRVEDERFEIDMVLDSNAATLQRLIPIAEEIAKLSQEEAVSVEAASKAPTEGAGMGGKRFQYSFDKNILGVIHRNSIARIYGDSGNEMLDLMVKNPTVAIPLVVERLRQKDKEWRNVRARLNVHWKDLAEQNYYKSLDHRSLTWRTIDKRTTSVRHMLSEIKDRSQNGGREGKEAIRQKIEKAKEEHGTFFEITNADSVSQDLDLTFLPKPERLLFTPHLSLKYENVSIVQRDAYRILAFALERGSTSPHDKERCHRLWNEFLGPWFGLSMTWMQSPAVAYQEATPSTKTPDIPVVVSEEDEDESMDEDIDVAGRVVTEETQKNENLDGAKVKDHHPLPVGSPVSTLYGPGTIEEFRQSDNLYCVKLAFGGKGYLRPATVLCSILPVEKSEYTDQLRAEDRSRLMRPGDQLAIGTQGLFLFLRLHHILVRRLSIAYNLAYSVGTDPTMATLVEQMPDTNPTNVGRRRYEAFLALVYTLLDGGVNGSEGGKYEDRVRSLLGHGAYELAALDKLISNIWKNLQSLAQDEVMWNLVQLYRRHKDAGTFQPESFRQEAGYLSDHEPMYAFQQCPIPGEDESVLYIEYLGHIAEDGSSPNEDMDEDEGNHTTDGESAPKRQKR</sequence>
<dbReference type="InterPro" id="IPR036600">
    <property type="entry name" value="PAH_sf"/>
</dbReference>
<accession>A0A7S3P4U3</accession>
<feature type="compositionally biased region" description="Basic and acidic residues" evidence="6">
    <location>
        <begin position="1400"/>
        <end position="1415"/>
    </location>
</feature>
<proteinExistence type="predicted"/>
<protein>
    <recommendedName>
        <fullName evidence="7">Histone deacetylase interacting domain-containing protein</fullName>
    </recommendedName>
</protein>
<dbReference type="SMART" id="SM00761">
    <property type="entry name" value="HDAC_interact"/>
    <property type="match status" value="1"/>
</dbReference>
<evidence type="ECO:0000256" key="2">
    <source>
        <dbReference type="ARBA" id="ARBA00022491"/>
    </source>
</evidence>
<keyword evidence="2" id="KW-0678">Repressor</keyword>
<feature type="region of interest" description="Disordered" evidence="6">
    <location>
        <begin position="405"/>
        <end position="482"/>
    </location>
</feature>
<evidence type="ECO:0000256" key="1">
    <source>
        <dbReference type="ARBA" id="ARBA00004123"/>
    </source>
</evidence>
<dbReference type="GO" id="GO:0000122">
    <property type="term" value="P:negative regulation of transcription by RNA polymerase II"/>
    <property type="evidence" value="ECO:0007669"/>
    <property type="project" value="TreeGrafter"/>
</dbReference>
<evidence type="ECO:0000313" key="8">
    <source>
        <dbReference type="EMBL" id="CAE0405205.1"/>
    </source>
</evidence>
<dbReference type="GO" id="GO:0000118">
    <property type="term" value="C:histone deacetylase complex"/>
    <property type="evidence" value="ECO:0007669"/>
    <property type="project" value="TreeGrafter"/>
</dbReference>
<name>A0A7S3P4U3_9STRA</name>
<dbReference type="GO" id="GO:0003714">
    <property type="term" value="F:transcription corepressor activity"/>
    <property type="evidence" value="ECO:0007669"/>
    <property type="project" value="InterPro"/>
</dbReference>
<dbReference type="InterPro" id="IPR031693">
    <property type="entry name" value="Sin3_C"/>
</dbReference>
<dbReference type="InterPro" id="IPR013194">
    <property type="entry name" value="HDAC_interact_dom"/>
</dbReference>
<feature type="compositionally biased region" description="Low complexity" evidence="6">
    <location>
        <begin position="178"/>
        <end position="194"/>
    </location>
</feature>
<evidence type="ECO:0000256" key="5">
    <source>
        <dbReference type="PROSITE-ProRule" id="PRU00810"/>
    </source>
</evidence>
<evidence type="ECO:0000256" key="6">
    <source>
        <dbReference type="SAM" id="MobiDB-lite"/>
    </source>
</evidence>
<gene>
    <name evidence="8" type="ORF">ACOF00016_LOCUS3246</name>
</gene>
<reference evidence="8" key="1">
    <citation type="submission" date="2021-01" db="EMBL/GenBank/DDBJ databases">
        <authorList>
            <person name="Corre E."/>
            <person name="Pelletier E."/>
            <person name="Niang G."/>
            <person name="Scheremetjew M."/>
            <person name="Finn R."/>
            <person name="Kale V."/>
            <person name="Holt S."/>
            <person name="Cochrane G."/>
            <person name="Meng A."/>
            <person name="Brown T."/>
            <person name="Cohen L."/>
        </authorList>
    </citation>
    <scope>NUCLEOTIDE SEQUENCE</scope>
    <source>
        <strain evidence="8">CCMP127</strain>
    </source>
</reference>
<keyword evidence="4 5" id="KW-0539">Nucleus</keyword>
<dbReference type="Pfam" id="PF02671">
    <property type="entry name" value="PAH"/>
    <property type="match status" value="3"/>
</dbReference>
<feature type="compositionally biased region" description="Basic and acidic residues" evidence="6">
    <location>
        <begin position="564"/>
        <end position="579"/>
    </location>
</feature>
<feature type="compositionally biased region" description="Low complexity" evidence="6">
    <location>
        <begin position="278"/>
        <end position="287"/>
    </location>
</feature>
<dbReference type="Gene3D" id="1.20.1160.11">
    <property type="entry name" value="Paired amphipathic helix"/>
    <property type="match status" value="3"/>
</dbReference>